<evidence type="ECO:0000256" key="1">
    <source>
        <dbReference type="SAM" id="SignalP"/>
    </source>
</evidence>
<feature type="signal peptide" evidence="1">
    <location>
        <begin position="1"/>
        <end position="29"/>
    </location>
</feature>
<reference evidence="2 3" key="1">
    <citation type="submission" date="2017-02" db="EMBL/GenBank/DDBJ databases">
        <title>Paraburkholderia sophoroidis sp. nov. and Paraburkholderia steynii sp. nov. rhizobial symbionts of the fynbos legume Hypocalyptus sophoroides.</title>
        <authorList>
            <person name="Steenkamp E.T."/>
            <person name="Beukes C.W."/>
            <person name="Van Zyl E."/>
            <person name="Avontuur J."/>
            <person name="Chan W.Y."/>
            <person name="Hassen A."/>
            <person name="Palmer M."/>
            <person name="Mthombeni L."/>
            <person name="Phalane F."/>
            <person name="Sereme K."/>
            <person name="Venter S.N."/>
        </authorList>
    </citation>
    <scope>NUCLEOTIDE SEQUENCE [LARGE SCALE GENOMIC DNA]</scope>
    <source>
        <strain evidence="2 3">HC1.1ba</strain>
    </source>
</reference>
<feature type="chain" id="PRO_5020661114" evidence="1">
    <location>
        <begin position="30"/>
        <end position="362"/>
    </location>
</feature>
<dbReference type="InterPro" id="IPR036412">
    <property type="entry name" value="HAD-like_sf"/>
</dbReference>
<dbReference type="Gene3D" id="3.40.50.1000">
    <property type="entry name" value="HAD superfamily/HAD-like"/>
    <property type="match status" value="1"/>
</dbReference>
<gene>
    <name evidence="2" type="ORF">BZM27_07640</name>
</gene>
<evidence type="ECO:0000313" key="2">
    <source>
        <dbReference type="EMBL" id="TCG09081.1"/>
    </source>
</evidence>
<organism evidence="2 3">
    <name type="scientific">Paraburkholderia steynii</name>
    <dbReference type="NCBI Taxonomy" id="1245441"/>
    <lineage>
        <taxon>Bacteria</taxon>
        <taxon>Pseudomonadati</taxon>
        <taxon>Pseudomonadota</taxon>
        <taxon>Betaproteobacteria</taxon>
        <taxon>Burkholderiales</taxon>
        <taxon>Burkholderiaceae</taxon>
        <taxon>Paraburkholderia</taxon>
    </lineage>
</organism>
<dbReference type="Pfam" id="PF12710">
    <property type="entry name" value="HAD"/>
    <property type="match status" value="1"/>
</dbReference>
<dbReference type="InterPro" id="IPR023214">
    <property type="entry name" value="HAD_sf"/>
</dbReference>
<name>A0A4R0XR03_9BURK</name>
<dbReference type="EMBL" id="MWML01000018">
    <property type="protein sequence ID" value="TCG09081.1"/>
    <property type="molecule type" value="Genomic_DNA"/>
</dbReference>
<evidence type="ECO:0000313" key="3">
    <source>
        <dbReference type="Proteomes" id="UP000294200"/>
    </source>
</evidence>
<keyword evidence="3" id="KW-1185">Reference proteome</keyword>
<dbReference type="PROSITE" id="PS51257">
    <property type="entry name" value="PROKAR_LIPOPROTEIN"/>
    <property type="match status" value="1"/>
</dbReference>
<proteinExistence type="predicted"/>
<comment type="caution">
    <text evidence="2">The sequence shown here is derived from an EMBL/GenBank/DDBJ whole genome shotgun (WGS) entry which is preliminary data.</text>
</comment>
<keyword evidence="1" id="KW-0732">Signal</keyword>
<sequence>MRSAEPQMHSFKGLNALARVVISACLALAACADHGSTTSTSGAASTQPVLATSQSKAAALPSWQDGPARNAILKFITDVTREGSATYVPPEARIAVFDNDGTLWSEQPMPFQLLFMIDRLKAAAPQHPEWQTSPAYRALLAHDAAAIAQNRKALLQMLAVANSGMSTDEYDRSIRDWLATAKHPKLQRPYTELVYQPQLELLDLLRSNGFQIWIVSGGTAEFMRVWVEKAYGIPPERVVGTEEKLKYMIRDGKPALVREPGFDFIDDGPGKPVGIFHAIGRRPIMAVGNSDGDREMLEYTASGPGETLAMLVHHDDADREFAYDRQSALAKLDKAWDEAVAQKWIVVSMKIDWKTVYPVPKP</sequence>
<dbReference type="AlphaFoldDB" id="A0A4R0XR03"/>
<protein>
    <submittedName>
        <fullName evidence="2">HAD family hydrolase</fullName>
    </submittedName>
</protein>
<dbReference type="Proteomes" id="UP000294200">
    <property type="component" value="Unassembled WGS sequence"/>
</dbReference>
<keyword evidence="2" id="KW-0378">Hydrolase</keyword>
<dbReference type="CDD" id="cd01427">
    <property type="entry name" value="HAD_like"/>
    <property type="match status" value="1"/>
</dbReference>
<accession>A0A4R0XR03</accession>
<dbReference type="GO" id="GO:0016787">
    <property type="term" value="F:hydrolase activity"/>
    <property type="evidence" value="ECO:0007669"/>
    <property type="project" value="UniProtKB-KW"/>
</dbReference>
<dbReference type="SUPFAM" id="SSF56784">
    <property type="entry name" value="HAD-like"/>
    <property type="match status" value="1"/>
</dbReference>